<proteinExistence type="predicted"/>
<dbReference type="AlphaFoldDB" id="A0A6I3XAY4"/>
<dbReference type="PROSITE" id="PS50828">
    <property type="entry name" value="SMR"/>
    <property type="match status" value="1"/>
</dbReference>
<evidence type="ECO:0000313" key="4">
    <source>
        <dbReference type="EMBL" id="MUI11750.1"/>
    </source>
</evidence>
<organism evidence="4 5">
    <name type="scientific">Pseudoduganella dura</name>
    <dbReference type="NCBI Taxonomy" id="321982"/>
    <lineage>
        <taxon>Bacteria</taxon>
        <taxon>Pseudomonadati</taxon>
        <taxon>Pseudomonadota</taxon>
        <taxon>Betaproteobacteria</taxon>
        <taxon>Burkholderiales</taxon>
        <taxon>Oxalobacteraceae</taxon>
        <taxon>Telluria group</taxon>
        <taxon>Pseudoduganella</taxon>
    </lineage>
</organism>
<feature type="region of interest" description="Disordered" evidence="2">
    <location>
        <begin position="66"/>
        <end position="93"/>
    </location>
</feature>
<comment type="caution">
    <text evidence="4">The sequence shown here is derived from an EMBL/GenBank/DDBJ whole genome shotgun (WGS) entry which is preliminary data.</text>
</comment>
<dbReference type="RefSeq" id="WP_155707785.1">
    <property type="nucleotide sequence ID" value="NZ_BMWU01000003.1"/>
</dbReference>
<feature type="domain" description="Smr" evidence="3">
    <location>
        <begin position="147"/>
        <end position="228"/>
    </location>
</feature>
<dbReference type="SMART" id="SM00463">
    <property type="entry name" value="SMR"/>
    <property type="match status" value="1"/>
</dbReference>
<evidence type="ECO:0000256" key="2">
    <source>
        <dbReference type="SAM" id="MobiDB-lite"/>
    </source>
</evidence>
<accession>A0A6I3XAY4</accession>
<dbReference type="InterPro" id="IPR036063">
    <property type="entry name" value="Smr_dom_sf"/>
</dbReference>
<keyword evidence="5" id="KW-1185">Reference proteome</keyword>
<dbReference type="EMBL" id="WNWM01000002">
    <property type="protein sequence ID" value="MUI11750.1"/>
    <property type="molecule type" value="Genomic_DNA"/>
</dbReference>
<evidence type="ECO:0000256" key="1">
    <source>
        <dbReference type="SAM" id="Coils"/>
    </source>
</evidence>
<dbReference type="Proteomes" id="UP000431684">
    <property type="component" value="Unassembled WGS sequence"/>
</dbReference>
<evidence type="ECO:0000259" key="3">
    <source>
        <dbReference type="PROSITE" id="PS50828"/>
    </source>
</evidence>
<sequence length="235" mass="25944">MARGLKSFEDLKVLGKQLKEGAAERAAAEAERLAEEAARIEREKQKVAEAGMFRTTMKGVNKLPESNRYVPQLPKPVIAPPPAPKRKLTATEQKNDDAAVLRESLSDLFGVEHYMEEEPSLNYLAPGVGSDVMKRLRKNYWPVQDELDLHGLRRDDARNALAGFLGRAVQRNQRCVCVIHGRGFGSRGGEPVLKSMVHSWLVQTDGVIAFCQAHAAEGGEGALIVLLRAALRPER</sequence>
<protein>
    <submittedName>
        <fullName evidence="4">DNA mismatch repair protein MutS</fullName>
    </submittedName>
</protein>
<dbReference type="SUPFAM" id="SSF160443">
    <property type="entry name" value="SMR domain-like"/>
    <property type="match status" value="1"/>
</dbReference>
<gene>
    <name evidence="4" type="ORF">GJV26_04525</name>
</gene>
<feature type="compositionally biased region" description="Pro residues" evidence="2">
    <location>
        <begin position="73"/>
        <end position="83"/>
    </location>
</feature>
<dbReference type="Gene3D" id="3.30.1370.110">
    <property type="match status" value="1"/>
</dbReference>
<keyword evidence="1" id="KW-0175">Coiled coil</keyword>
<dbReference type="PANTHER" id="PTHR35562:SF2">
    <property type="entry name" value="DNA ENDONUCLEASE SMRA-RELATED"/>
    <property type="match status" value="1"/>
</dbReference>
<dbReference type="Pfam" id="PF01713">
    <property type="entry name" value="Smr"/>
    <property type="match status" value="1"/>
</dbReference>
<evidence type="ECO:0000313" key="5">
    <source>
        <dbReference type="Proteomes" id="UP000431684"/>
    </source>
</evidence>
<reference evidence="4 5" key="1">
    <citation type="submission" date="2019-11" db="EMBL/GenBank/DDBJ databases">
        <title>Draft Genome Sequences of Six Type Strains of the Genus Massilia.</title>
        <authorList>
            <person name="Miess H."/>
            <person name="Frediansyah A."/>
            <person name="Goeker M."/>
            <person name="Gross H."/>
        </authorList>
    </citation>
    <scope>NUCLEOTIDE SEQUENCE [LARGE SCALE GENOMIC DNA]</scope>
    <source>
        <strain evidence="4 5">DSM 17513</strain>
    </source>
</reference>
<feature type="coiled-coil region" evidence="1">
    <location>
        <begin position="16"/>
        <end position="50"/>
    </location>
</feature>
<dbReference type="OrthoDB" id="9808881at2"/>
<dbReference type="InterPro" id="IPR002625">
    <property type="entry name" value="Smr_dom"/>
</dbReference>
<dbReference type="PANTHER" id="PTHR35562">
    <property type="entry name" value="DNA ENDONUCLEASE SMRA-RELATED"/>
    <property type="match status" value="1"/>
</dbReference>
<name>A0A6I3XAY4_9BURK</name>